<name>A0A1G8FTU6_9RHOO</name>
<dbReference type="PROSITE" id="PS00409">
    <property type="entry name" value="PROKAR_NTER_METHYL"/>
    <property type="match status" value="1"/>
</dbReference>
<keyword evidence="1" id="KW-1133">Transmembrane helix</keyword>
<accession>A0A1G8FTU6</accession>
<protein>
    <submittedName>
        <fullName evidence="2">Prepilin-type N-terminal cleavage/methylation domain-containing protein</fullName>
    </submittedName>
</protein>
<dbReference type="AlphaFoldDB" id="A0A1G8FTU6"/>
<proteinExistence type="predicted"/>
<evidence type="ECO:0000313" key="2">
    <source>
        <dbReference type="EMBL" id="SDH85559.1"/>
    </source>
</evidence>
<dbReference type="OrthoDB" id="6038212at2"/>
<dbReference type="SUPFAM" id="SSF54523">
    <property type="entry name" value="Pili subunits"/>
    <property type="match status" value="1"/>
</dbReference>
<dbReference type="EMBL" id="FNCY01000009">
    <property type="protein sequence ID" value="SDH85559.1"/>
    <property type="molecule type" value="Genomic_DNA"/>
</dbReference>
<organism evidence="2 3">
    <name type="scientific">Propionivibrio dicarboxylicus</name>
    <dbReference type="NCBI Taxonomy" id="83767"/>
    <lineage>
        <taxon>Bacteria</taxon>
        <taxon>Pseudomonadati</taxon>
        <taxon>Pseudomonadota</taxon>
        <taxon>Betaproteobacteria</taxon>
        <taxon>Rhodocyclales</taxon>
        <taxon>Rhodocyclaceae</taxon>
        <taxon>Propionivibrio</taxon>
    </lineage>
</organism>
<dbReference type="NCBIfam" id="TIGR02532">
    <property type="entry name" value="IV_pilin_GFxxxE"/>
    <property type="match status" value="1"/>
</dbReference>
<dbReference type="InterPro" id="IPR045584">
    <property type="entry name" value="Pilin-like"/>
</dbReference>
<dbReference type="RefSeq" id="WP_091937978.1">
    <property type="nucleotide sequence ID" value="NZ_FNCY01000009.1"/>
</dbReference>
<dbReference type="Pfam" id="PF07963">
    <property type="entry name" value="N_methyl"/>
    <property type="match status" value="1"/>
</dbReference>
<dbReference type="STRING" id="83767.SAMN05660652_02425"/>
<dbReference type="Proteomes" id="UP000198607">
    <property type="component" value="Unassembled WGS sequence"/>
</dbReference>
<keyword evidence="3" id="KW-1185">Reference proteome</keyword>
<evidence type="ECO:0000256" key="1">
    <source>
        <dbReference type="SAM" id="Phobius"/>
    </source>
</evidence>
<feature type="transmembrane region" description="Helical" evidence="1">
    <location>
        <begin position="18"/>
        <end position="37"/>
    </location>
</feature>
<dbReference type="InterPro" id="IPR012902">
    <property type="entry name" value="N_methyl_site"/>
</dbReference>
<sequence length="269" mass="28042">MRCSFACTSGFTLVELSIVLVIISLLLGSLTLSFSTLRDAAKFRETQRQLLQIRETLLGFAAANGRLPCPASPESNGLESLCTNDTGVCGATLTAPSRLPEHGRCSHPFSGFLPGATLGHTELDDHGYAVDSWGGIANRFRYAIASNSVNQVKNALTASEGMKAATMAAIANADRLLSVCSSAANSSSDACHSANQLTNAAVAVIFSAGRNAPTGGISADEAENIDDDTVFVSHSPTSTASADGEFDDLVTWLSPGLLFNRMIAAGRLP</sequence>
<keyword evidence="1" id="KW-0472">Membrane</keyword>
<gene>
    <name evidence="2" type="ORF">SAMN05660652_02425</name>
</gene>
<dbReference type="Gene3D" id="3.30.700.10">
    <property type="entry name" value="Glycoprotein, Type 4 Pilin"/>
    <property type="match status" value="1"/>
</dbReference>
<reference evidence="2 3" key="1">
    <citation type="submission" date="2016-10" db="EMBL/GenBank/DDBJ databases">
        <authorList>
            <person name="de Groot N.N."/>
        </authorList>
    </citation>
    <scope>NUCLEOTIDE SEQUENCE [LARGE SCALE GENOMIC DNA]</scope>
    <source>
        <strain evidence="2 3">DSM 5885</strain>
    </source>
</reference>
<keyword evidence="1" id="KW-0812">Transmembrane</keyword>
<evidence type="ECO:0000313" key="3">
    <source>
        <dbReference type="Proteomes" id="UP000198607"/>
    </source>
</evidence>